<dbReference type="Pfam" id="PF13310">
    <property type="entry name" value="Virulence_RhuM"/>
    <property type="match status" value="1"/>
</dbReference>
<dbReference type="EMBL" id="SDPI01000001">
    <property type="protein sequence ID" value="TPH01849.1"/>
    <property type="molecule type" value="Genomic_DNA"/>
</dbReference>
<dbReference type="PANTHER" id="PTHR35810">
    <property type="entry name" value="CYTOPLASMIC PROTEIN-RELATED"/>
    <property type="match status" value="1"/>
</dbReference>
<protein>
    <submittedName>
        <fullName evidence="1">Hydroxyacid dehydrogenase</fullName>
    </submittedName>
</protein>
<dbReference type="Proteomes" id="UP000318695">
    <property type="component" value="Unassembled WGS sequence"/>
</dbReference>
<evidence type="ECO:0000313" key="2">
    <source>
        <dbReference type="Proteomes" id="UP000318695"/>
    </source>
</evidence>
<sequence length="339" mass="39762">MNDLIIYNTDDGKSHVALLVVENEAWLTQNQLAELFDTSVQNIALHIKNILEDNELDENSVIKDYLITAQDGKQYQVKHYSLDMILAIGFRVRSPRGVQFRRWANTQLRTYLDKGFLLDKERLKNPQGRFDHFDELLEQIREIRASELRFYQKVRELFKLSSDYDKTDKVTQMFFAETQNKLIYAITQQTAAELICTRANAELPNMGLTSWKGAVVRKGDIITAKNYLTHDELDSLNRLVMIFLESAELRVKNRQDLTLNFWRNNVDNLIEFNGFPLLIGNGTRTAKQMETFTKEQYALFDQVRKQQKRIQADNEDLEILENWQKDLKKQKKSIIKENS</sequence>
<reference evidence="1 2" key="1">
    <citation type="submission" date="2019-01" db="EMBL/GenBank/DDBJ databases">
        <title>Comparative genomic analysis identifies haemin-independent Haemophilus haemolyticus: a formal re-classification of Haemophilus intermedius.</title>
        <authorList>
            <person name="Harris T.M."/>
            <person name="Price E.P."/>
            <person name="Sarovich D.S."/>
            <person name="Norskov-Lauritsen N."/>
            <person name="Beissbarth J."/>
            <person name="Chang A.B."/>
            <person name="Smith-Vaughan H.C."/>
        </authorList>
    </citation>
    <scope>NUCLEOTIDE SEQUENCE [LARGE SCALE GENOMIC DNA]</scope>
    <source>
        <strain evidence="1 2">CCUG 30218</strain>
    </source>
</reference>
<accession>A0A502JWF7</accession>
<dbReference type="PIRSF" id="PIRSF015268">
    <property type="entry name" value="Virulence_RhuM"/>
    <property type="match status" value="1"/>
</dbReference>
<proteinExistence type="predicted"/>
<name>A0A502JWF7_HAEHA</name>
<dbReference type="PANTHER" id="PTHR35810:SF1">
    <property type="entry name" value="CYTOPLASMIC PROTEIN"/>
    <property type="match status" value="1"/>
</dbReference>
<evidence type="ECO:0000313" key="1">
    <source>
        <dbReference type="EMBL" id="TPH01849.1"/>
    </source>
</evidence>
<dbReference type="AlphaFoldDB" id="A0A502JWF7"/>
<comment type="caution">
    <text evidence="1">The sequence shown here is derived from an EMBL/GenBank/DDBJ whole genome shotgun (WGS) entry which is preliminary data.</text>
</comment>
<gene>
    <name evidence="1" type="ORF">EUX54_00305</name>
</gene>
<organism evidence="1 2">
    <name type="scientific">Haemophilus haemolyticus</name>
    <dbReference type="NCBI Taxonomy" id="726"/>
    <lineage>
        <taxon>Bacteria</taxon>
        <taxon>Pseudomonadati</taxon>
        <taxon>Pseudomonadota</taxon>
        <taxon>Gammaproteobacteria</taxon>
        <taxon>Pasteurellales</taxon>
        <taxon>Pasteurellaceae</taxon>
        <taxon>Haemophilus</taxon>
    </lineage>
</organism>
<dbReference type="InterPro" id="IPR011204">
    <property type="entry name" value="Virulence_RhuM-like"/>
</dbReference>
<dbReference type="RefSeq" id="WP_140577924.1">
    <property type="nucleotide sequence ID" value="NZ_SDPI01000001.1"/>
</dbReference>